<evidence type="ECO:0000313" key="2">
    <source>
        <dbReference type="EMBL" id="GMI31462.1"/>
    </source>
</evidence>
<name>A0ABQ6MRA4_9STRA</name>
<gene>
    <name evidence="2" type="ORF">TeGR_g15076</name>
</gene>
<sequence length="283" mass="30577">MPAPVTSIAKPHVLHKKAPRPLLQRKSSTTIVHEHHHEDEHQDDTNSLVIEELTAAQGTLAVISALLASFSFAGLVCVAERSTSIEPSALAVPAAAAARWWRLGATAAAAASSAAATALPPSSPLLLTLYHITTALSISMQLFVCILCTTLEQQGKVARGLSMSRKNHKLKHIYDDKLHDWYNDPTFARFRTNIIQLFLLSTPLFAASISLLCLLTIPAPHAYIPASIFAVMGGAVLYYLLWLMELFRKGVLGVDGINDTVHIGDDSEGEDDGFFSSKGGKKD</sequence>
<dbReference type="EMBL" id="BRYB01004461">
    <property type="protein sequence ID" value="GMI31462.1"/>
    <property type="molecule type" value="Genomic_DNA"/>
</dbReference>
<dbReference type="Gene3D" id="1.20.140.140">
    <property type="entry name" value="Calcium release-activated calcium channel protein Orai"/>
    <property type="match status" value="1"/>
</dbReference>
<reference evidence="2 3" key="1">
    <citation type="journal article" date="2023" name="Commun. Biol.">
        <title>Genome analysis of Parmales, the sister group of diatoms, reveals the evolutionary specialization of diatoms from phago-mixotrophs to photoautotrophs.</title>
        <authorList>
            <person name="Ban H."/>
            <person name="Sato S."/>
            <person name="Yoshikawa S."/>
            <person name="Yamada K."/>
            <person name="Nakamura Y."/>
            <person name="Ichinomiya M."/>
            <person name="Sato N."/>
            <person name="Blanc-Mathieu R."/>
            <person name="Endo H."/>
            <person name="Kuwata A."/>
            <person name="Ogata H."/>
        </authorList>
    </citation>
    <scope>NUCLEOTIDE SEQUENCE [LARGE SCALE GENOMIC DNA]</scope>
</reference>
<proteinExistence type="predicted"/>
<keyword evidence="1" id="KW-0472">Membrane</keyword>
<evidence type="ECO:0000313" key="3">
    <source>
        <dbReference type="Proteomes" id="UP001165060"/>
    </source>
</evidence>
<feature type="transmembrane region" description="Helical" evidence="1">
    <location>
        <begin position="55"/>
        <end position="79"/>
    </location>
</feature>
<keyword evidence="3" id="KW-1185">Reference proteome</keyword>
<feature type="transmembrane region" description="Helical" evidence="1">
    <location>
        <begin position="223"/>
        <end position="242"/>
    </location>
</feature>
<comment type="caution">
    <text evidence="2">The sequence shown here is derived from an EMBL/GenBank/DDBJ whole genome shotgun (WGS) entry which is preliminary data.</text>
</comment>
<evidence type="ECO:0000256" key="1">
    <source>
        <dbReference type="SAM" id="Phobius"/>
    </source>
</evidence>
<feature type="transmembrane region" description="Helical" evidence="1">
    <location>
        <begin position="197"/>
        <end position="217"/>
    </location>
</feature>
<keyword evidence="1" id="KW-0812">Transmembrane</keyword>
<feature type="transmembrane region" description="Helical" evidence="1">
    <location>
        <begin position="125"/>
        <end position="149"/>
    </location>
</feature>
<accession>A0ABQ6MRA4</accession>
<dbReference type="Proteomes" id="UP001165060">
    <property type="component" value="Unassembled WGS sequence"/>
</dbReference>
<keyword evidence="1" id="KW-1133">Transmembrane helix</keyword>
<feature type="transmembrane region" description="Helical" evidence="1">
    <location>
        <begin position="100"/>
        <end position="119"/>
    </location>
</feature>
<dbReference type="InterPro" id="IPR038350">
    <property type="entry name" value="Orai_sf"/>
</dbReference>
<organism evidence="2 3">
    <name type="scientific">Tetraparma gracilis</name>
    <dbReference type="NCBI Taxonomy" id="2962635"/>
    <lineage>
        <taxon>Eukaryota</taxon>
        <taxon>Sar</taxon>
        <taxon>Stramenopiles</taxon>
        <taxon>Ochrophyta</taxon>
        <taxon>Bolidophyceae</taxon>
        <taxon>Parmales</taxon>
        <taxon>Triparmaceae</taxon>
        <taxon>Tetraparma</taxon>
    </lineage>
</organism>
<protein>
    <submittedName>
        <fullName evidence="2">Uncharacterized protein</fullName>
    </submittedName>
</protein>